<evidence type="ECO:0000256" key="2">
    <source>
        <dbReference type="ARBA" id="ARBA00015888"/>
    </source>
</evidence>
<comment type="caution">
    <text evidence="14">The sequence shown here is derived from an EMBL/GenBank/DDBJ whole genome shotgun (WGS) entry which is preliminary data.</text>
</comment>
<accession>A0A2J7RE82</accession>
<gene>
    <name evidence="14" type="ORF">B7P43_G01328</name>
</gene>
<evidence type="ECO:0000256" key="6">
    <source>
        <dbReference type="ARBA" id="ARBA00023124"/>
    </source>
</evidence>
<dbReference type="EMBL" id="NEVH01005277">
    <property type="protein sequence ID" value="PNF39146.1"/>
    <property type="molecule type" value="Genomic_DNA"/>
</dbReference>
<sequence>MADFREQRAAVKFCFLLGESGAETLEMLKTTYKDDAMGKTQVFEWFSHFKNGEMSIDDKHENVEKIREIIKEDRRWTTEEIVELSGVCIEDPATWSCDWSEVGGWRGPKLLYMAGLFDVWTSSEGEEIYSYSVITLDSDNTLAWLHHRMPAILEGEQIQDWLDIERVSSRAALAMIRPMKLLTWHPVSTLVNNSRNKEPQCNKPITLEKPKPASQSQVFMESWLKKGTVKHELDKLENESAMSPDDSRDESHLVMKKIKKEETSSTT</sequence>
<dbReference type="Gene3D" id="1.10.10.1450">
    <property type="match status" value="1"/>
</dbReference>
<organism evidence="14 15">
    <name type="scientific">Cryptotermes secundus</name>
    <dbReference type="NCBI Taxonomy" id="105785"/>
    <lineage>
        <taxon>Eukaryota</taxon>
        <taxon>Metazoa</taxon>
        <taxon>Ecdysozoa</taxon>
        <taxon>Arthropoda</taxon>
        <taxon>Hexapoda</taxon>
        <taxon>Insecta</taxon>
        <taxon>Pterygota</taxon>
        <taxon>Neoptera</taxon>
        <taxon>Polyneoptera</taxon>
        <taxon>Dictyoptera</taxon>
        <taxon>Blattodea</taxon>
        <taxon>Blattoidea</taxon>
        <taxon>Termitoidae</taxon>
        <taxon>Kalotermitidae</taxon>
        <taxon>Cryptotermitinae</taxon>
        <taxon>Cryptotermes</taxon>
    </lineage>
</organism>
<keyword evidence="5" id="KW-0378">Hydrolase</keyword>
<dbReference type="InParanoid" id="A0A2J7RE82"/>
<evidence type="ECO:0000256" key="9">
    <source>
        <dbReference type="ARBA" id="ARBA00030390"/>
    </source>
</evidence>
<proteinExistence type="inferred from homology"/>
<evidence type="ECO:0000256" key="11">
    <source>
        <dbReference type="ARBA" id="ARBA00031130"/>
    </source>
</evidence>
<feature type="domain" description="Mos1 transposase HTH" evidence="13">
    <location>
        <begin position="8"/>
        <end position="53"/>
    </location>
</feature>
<name>A0A2J7RE82_9NEOP</name>
<dbReference type="AlphaFoldDB" id="A0A2J7RE82"/>
<evidence type="ECO:0000259" key="13">
    <source>
        <dbReference type="Pfam" id="PF17906"/>
    </source>
</evidence>
<feature type="compositionally biased region" description="Basic and acidic residues" evidence="12">
    <location>
        <begin position="245"/>
        <end position="267"/>
    </location>
</feature>
<dbReference type="Gene3D" id="3.90.1680.10">
    <property type="entry name" value="SOS response associated peptidase-like"/>
    <property type="match status" value="1"/>
</dbReference>
<dbReference type="InterPro" id="IPR036590">
    <property type="entry name" value="SRAP-like"/>
</dbReference>
<dbReference type="GO" id="GO:0003697">
    <property type="term" value="F:single-stranded DNA binding"/>
    <property type="evidence" value="ECO:0007669"/>
    <property type="project" value="InterPro"/>
</dbReference>
<dbReference type="GO" id="GO:0006508">
    <property type="term" value="P:proteolysis"/>
    <property type="evidence" value="ECO:0007669"/>
    <property type="project" value="UniProtKB-KW"/>
</dbReference>
<keyword evidence="6" id="KW-0190">Covalent protein-DNA linkage</keyword>
<dbReference type="STRING" id="105785.A0A2J7RE82"/>
<keyword evidence="4" id="KW-0227">DNA damage</keyword>
<reference evidence="14 15" key="1">
    <citation type="submission" date="2017-12" db="EMBL/GenBank/DDBJ databases">
        <title>Hemimetabolous genomes reveal molecular basis of termite eusociality.</title>
        <authorList>
            <person name="Harrison M.C."/>
            <person name="Jongepier E."/>
            <person name="Robertson H.M."/>
            <person name="Arning N."/>
            <person name="Bitard-Feildel T."/>
            <person name="Chao H."/>
            <person name="Childers C.P."/>
            <person name="Dinh H."/>
            <person name="Doddapaneni H."/>
            <person name="Dugan S."/>
            <person name="Gowin J."/>
            <person name="Greiner C."/>
            <person name="Han Y."/>
            <person name="Hu H."/>
            <person name="Hughes D.S.T."/>
            <person name="Huylmans A.-K."/>
            <person name="Kemena C."/>
            <person name="Kremer L.P.M."/>
            <person name="Lee S.L."/>
            <person name="Lopez-Ezquerra A."/>
            <person name="Mallet L."/>
            <person name="Monroy-Kuhn J.M."/>
            <person name="Moser A."/>
            <person name="Murali S.C."/>
            <person name="Muzny D.M."/>
            <person name="Otani S."/>
            <person name="Piulachs M.-D."/>
            <person name="Poelchau M."/>
            <person name="Qu J."/>
            <person name="Schaub F."/>
            <person name="Wada-Katsumata A."/>
            <person name="Worley K.C."/>
            <person name="Xie Q."/>
            <person name="Ylla G."/>
            <person name="Poulsen M."/>
            <person name="Gibbs R.A."/>
            <person name="Schal C."/>
            <person name="Richards S."/>
            <person name="Belles X."/>
            <person name="Korb J."/>
            <person name="Bornberg-Bauer E."/>
        </authorList>
    </citation>
    <scope>NUCLEOTIDE SEQUENCE [LARGE SCALE GENOMIC DNA]</scope>
    <source>
        <tissue evidence="14">Whole body</tissue>
    </source>
</reference>
<evidence type="ECO:0000256" key="1">
    <source>
        <dbReference type="ARBA" id="ARBA00008136"/>
    </source>
</evidence>
<dbReference type="PANTHER" id="PTHR13604:SF0">
    <property type="entry name" value="ABASIC SITE PROCESSING PROTEIN HMCES"/>
    <property type="match status" value="1"/>
</dbReference>
<evidence type="ECO:0000256" key="5">
    <source>
        <dbReference type="ARBA" id="ARBA00022801"/>
    </source>
</evidence>
<evidence type="ECO:0000256" key="10">
    <source>
        <dbReference type="ARBA" id="ARBA00030898"/>
    </source>
</evidence>
<protein>
    <recommendedName>
        <fullName evidence="2">Abasic site processing protein HMCES</fullName>
    </recommendedName>
    <alternativeName>
        <fullName evidence="9">Embryonic stem cell-specific 5-hydroxymethylcytosine-binding protein</fullName>
    </alternativeName>
    <alternativeName>
        <fullName evidence="10">Peptidase HMCES</fullName>
    </alternativeName>
    <alternativeName>
        <fullName evidence="11">SRAP domain-containing protein 1</fullName>
    </alternativeName>
</protein>
<keyword evidence="15" id="KW-1185">Reference proteome</keyword>
<dbReference type="Proteomes" id="UP000235965">
    <property type="component" value="Unassembled WGS sequence"/>
</dbReference>
<dbReference type="Pfam" id="PF17906">
    <property type="entry name" value="HTH_48"/>
    <property type="match status" value="1"/>
</dbReference>
<evidence type="ECO:0000256" key="12">
    <source>
        <dbReference type="SAM" id="MobiDB-lite"/>
    </source>
</evidence>
<dbReference type="GO" id="GO:0106300">
    <property type="term" value="P:protein-DNA covalent cross-linking repair"/>
    <property type="evidence" value="ECO:0007669"/>
    <property type="project" value="InterPro"/>
</dbReference>
<dbReference type="GO" id="GO:0016829">
    <property type="term" value="F:lyase activity"/>
    <property type="evidence" value="ECO:0007669"/>
    <property type="project" value="UniProtKB-KW"/>
</dbReference>
<dbReference type="PANTHER" id="PTHR13604">
    <property type="entry name" value="DC12-RELATED"/>
    <property type="match status" value="1"/>
</dbReference>
<evidence type="ECO:0000313" key="14">
    <source>
        <dbReference type="EMBL" id="PNF39146.1"/>
    </source>
</evidence>
<feature type="region of interest" description="Disordered" evidence="12">
    <location>
        <begin position="234"/>
        <end position="267"/>
    </location>
</feature>
<keyword evidence="3" id="KW-0645">Protease</keyword>
<dbReference type="Pfam" id="PF02586">
    <property type="entry name" value="SRAP"/>
    <property type="match status" value="1"/>
</dbReference>
<dbReference type="OrthoDB" id="2111841at2759"/>
<evidence type="ECO:0000256" key="4">
    <source>
        <dbReference type="ARBA" id="ARBA00022763"/>
    </source>
</evidence>
<keyword evidence="8" id="KW-0456">Lyase</keyword>
<dbReference type="SUPFAM" id="SSF143081">
    <property type="entry name" value="BB1717-like"/>
    <property type="match status" value="1"/>
</dbReference>
<dbReference type="InterPro" id="IPR041426">
    <property type="entry name" value="Mos1_HTH"/>
</dbReference>
<dbReference type="GO" id="GO:0008233">
    <property type="term" value="F:peptidase activity"/>
    <property type="evidence" value="ECO:0007669"/>
    <property type="project" value="UniProtKB-KW"/>
</dbReference>
<evidence type="ECO:0000256" key="3">
    <source>
        <dbReference type="ARBA" id="ARBA00022670"/>
    </source>
</evidence>
<comment type="similarity">
    <text evidence="1">Belongs to the SOS response-associated peptidase family.</text>
</comment>
<evidence type="ECO:0000313" key="15">
    <source>
        <dbReference type="Proteomes" id="UP000235965"/>
    </source>
</evidence>
<evidence type="ECO:0000256" key="8">
    <source>
        <dbReference type="ARBA" id="ARBA00023239"/>
    </source>
</evidence>
<evidence type="ECO:0000256" key="7">
    <source>
        <dbReference type="ARBA" id="ARBA00023125"/>
    </source>
</evidence>
<keyword evidence="7" id="KW-0238">DNA-binding</keyword>
<dbReference type="InterPro" id="IPR003738">
    <property type="entry name" value="SRAP"/>
</dbReference>